<proteinExistence type="predicted"/>
<reference evidence="1" key="1">
    <citation type="submission" date="2022-04" db="EMBL/GenBank/DDBJ databases">
        <title>Genome of the entomopathogenic fungus Entomophthora muscae.</title>
        <authorList>
            <person name="Elya C."/>
            <person name="Lovett B.R."/>
            <person name="Lee E."/>
            <person name="Macias A.M."/>
            <person name="Hajek A.E."/>
            <person name="De Bivort B.L."/>
            <person name="Kasson M.T."/>
            <person name="De Fine Licht H.H."/>
            <person name="Stajich J.E."/>
        </authorList>
    </citation>
    <scope>NUCLEOTIDE SEQUENCE</scope>
    <source>
        <strain evidence="1">Berkeley</strain>
    </source>
</reference>
<comment type="caution">
    <text evidence="1">The sequence shown here is derived from an EMBL/GenBank/DDBJ whole genome shotgun (WGS) entry which is preliminary data.</text>
</comment>
<keyword evidence="2" id="KW-1185">Reference proteome</keyword>
<organism evidence="1 2">
    <name type="scientific">Entomophthora muscae</name>
    <dbReference type="NCBI Taxonomy" id="34485"/>
    <lineage>
        <taxon>Eukaryota</taxon>
        <taxon>Fungi</taxon>
        <taxon>Fungi incertae sedis</taxon>
        <taxon>Zoopagomycota</taxon>
        <taxon>Entomophthoromycotina</taxon>
        <taxon>Entomophthoromycetes</taxon>
        <taxon>Entomophthorales</taxon>
        <taxon>Entomophthoraceae</taxon>
        <taxon>Entomophthora</taxon>
    </lineage>
</organism>
<gene>
    <name evidence="1" type="ORF">DSO57_1036456</name>
</gene>
<accession>A0ACC2S1D6</accession>
<evidence type="ECO:0000313" key="2">
    <source>
        <dbReference type="Proteomes" id="UP001165960"/>
    </source>
</evidence>
<evidence type="ECO:0000313" key="1">
    <source>
        <dbReference type="EMBL" id="KAJ9056105.1"/>
    </source>
</evidence>
<dbReference type="Proteomes" id="UP001165960">
    <property type="component" value="Unassembled WGS sequence"/>
</dbReference>
<name>A0ACC2S1D6_9FUNG</name>
<sequence>MPERLESPVEEPEPFSKFLDDVPDPKAAFEESFLPFSLNKSDALNKEVSDTASFSFYDASASPVADSNFPSDNSDNVLDLSKGYLFELEPPYFDESKNFTLLEDPLHE</sequence>
<protein>
    <submittedName>
        <fullName evidence="1">Uncharacterized protein</fullName>
    </submittedName>
</protein>
<dbReference type="EMBL" id="QTSX02006031">
    <property type="protein sequence ID" value="KAJ9056105.1"/>
    <property type="molecule type" value="Genomic_DNA"/>
</dbReference>